<comment type="similarity">
    <text evidence="7">Belongs to the aspartate/glutamate racemases family.</text>
</comment>
<keyword evidence="4 7" id="KW-0573">Peptidoglycan synthesis</keyword>
<dbReference type="GO" id="GO:0009252">
    <property type="term" value="P:peptidoglycan biosynthetic process"/>
    <property type="evidence" value="ECO:0007669"/>
    <property type="project" value="UniProtKB-UniRule"/>
</dbReference>
<keyword evidence="6 7" id="KW-0961">Cell wall biogenesis/degradation</keyword>
<dbReference type="PANTHER" id="PTHR21198:SF3">
    <property type="entry name" value="GLUTAMATE RACEMASE"/>
    <property type="match status" value="1"/>
</dbReference>
<dbReference type="PROSITE" id="PS00923">
    <property type="entry name" value="ASP_GLU_RACEMASE_1"/>
    <property type="match status" value="1"/>
</dbReference>
<feature type="binding site" evidence="7">
    <location>
        <begin position="39"/>
        <end position="40"/>
    </location>
    <ligand>
        <name>substrate</name>
    </ligand>
</feature>
<dbReference type="HAMAP" id="MF_00258">
    <property type="entry name" value="Glu_racemase"/>
    <property type="match status" value="1"/>
</dbReference>
<dbReference type="RefSeq" id="WP_189031002.1">
    <property type="nucleotide sequence ID" value="NZ_BMKR01000039.1"/>
</dbReference>
<feature type="active site" description="Proton donor/acceptor" evidence="7">
    <location>
        <position position="182"/>
    </location>
</feature>
<organism evidence="8 9">
    <name type="scientific">Paenibacillus albidus</name>
    <dbReference type="NCBI Taxonomy" id="2041023"/>
    <lineage>
        <taxon>Bacteria</taxon>
        <taxon>Bacillati</taxon>
        <taxon>Bacillota</taxon>
        <taxon>Bacilli</taxon>
        <taxon>Bacillales</taxon>
        <taxon>Paenibacillaceae</taxon>
        <taxon>Paenibacillus</taxon>
    </lineage>
</organism>
<dbReference type="GO" id="GO:0008360">
    <property type="term" value="P:regulation of cell shape"/>
    <property type="evidence" value="ECO:0007669"/>
    <property type="project" value="UniProtKB-KW"/>
</dbReference>
<keyword evidence="3 7" id="KW-0133">Cell shape</keyword>
<sequence length="256" mass="28510">MKIGFFDSGIGGLTVLRQAMKIMPDEDYLFYADDLHLPYGEKSKEEVRQYIFEAARFIASQGVEAIVVACNTATSVAVADLRRRYDFPILGIEPAVKSAVQQNTGERKKVLVLATALTLKEEKFQNLVKRVDPEQVVDSLPLPGLVHYAEQLEFREAVVEPYLREQFSSLDMQQYGTIVLGCTHFPYFKSIVARLAASDADIIDGSLGTARHLKRLLEARGPLGKGSGRITFYRSGQQVEDVATLSSYNKLLELAD</sequence>
<evidence type="ECO:0000256" key="5">
    <source>
        <dbReference type="ARBA" id="ARBA00023235"/>
    </source>
</evidence>
<name>A0A917D137_9BACL</name>
<evidence type="ECO:0000256" key="6">
    <source>
        <dbReference type="ARBA" id="ARBA00023316"/>
    </source>
</evidence>
<dbReference type="EMBL" id="BMKR01000039">
    <property type="protein sequence ID" value="GGG05492.1"/>
    <property type="molecule type" value="Genomic_DNA"/>
</dbReference>
<reference evidence="8" key="1">
    <citation type="journal article" date="2014" name="Int. J. Syst. Evol. Microbiol.">
        <title>Complete genome sequence of Corynebacterium casei LMG S-19264T (=DSM 44701T), isolated from a smear-ripened cheese.</title>
        <authorList>
            <consortium name="US DOE Joint Genome Institute (JGI-PGF)"/>
            <person name="Walter F."/>
            <person name="Albersmeier A."/>
            <person name="Kalinowski J."/>
            <person name="Ruckert C."/>
        </authorList>
    </citation>
    <scope>NUCLEOTIDE SEQUENCE</scope>
    <source>
        <strain evidence="8">CGMCC 1.16134</strain>
    </source>
</reference>
<comment type="catalytic activity">
    <reaction evidence="1 7">
        <text>L-glutamate = D-glutamate</text>
        <dbReference type="Rhea" id="RHEA:12813"/>
        <dbReference type="ChEBI" id="CHEBI:29985"/>
        <dbReference type="ChEBI" id="CHEBI:29986"/>
        <dbReference type="EC" id="5.1.1.3"/>
    </reaction>
</comment>
<evidence type="ECO:0000256" key="1">
    <source>
        <dbReference type="ARBA" id="ARBA00001602"/>
    </source>
</evidence>
<dbReference type="EC" id="5.1.1.3" evidence="2 7"/>
<evidence type="ECO:0000256" key="3">
    <source>
        <dbReference type="ARBA" id="ARBA00022960"/>
    </source>
</evidence>
<feature type="binding site" evidence="7">
    <location>
        <begin position="183"/>
        <end position="184"/>
    </location>
    <ligand>
        <name>substrate</name>
    </ligand>
</feature>
<keyword evidence="9" id="KW-1185">Reference proteome</keyword>
<proteinExistence type="inferred from homology"/>
<dbReference type="Gene3D" id="3.40.50.1860">
    <property type="match status" value="2"/>
</dbReference>
<gene>
    <name evidence="8" type="primary">yrpC</name>
    <name evidence="7" type="synonym">murI</name>
    <name evidence="8" type="ORF">GCM10010912_57720</name>
</gene>
<feature type="binding site" evidence="7">
    <location>
        <begin position="7"/>
        <end position="8"/>
    </location>
    <ligand>
        <name>substrate</name>
    </ligand>
</feature>
<evidence type="ECO:0000313" key="8">
    <source>
        <dbReference type="EMBL" id="GGG05492.1"/>
    </source>
</evidence>
<dbReference type="GO" id="GO:0008881">
    <property type="term" value="F:glutamate racemase activity"/>
    <property type="evidence" value="ECO:0007669"/>
    <property type="project" value="UniProtKB-UniRule"/>
</dbReference>
<dbReference type="InterPro" id="IPR015942">
    <property type="entry name" value="Asp/Glu/hydantoin_racemase"/>
</dbReference>
<dbReference type="PANTHER" id="PTHR21198">
    <property type="entry name" value="GLUTAMATE RACEMASE"/>
    <property type="match status" value="1"/>
</dbReference>
<protein>
    <recommendedName>
        <fullName evidence="2 7">Glutamate racemase</fullName>
        <ecNumber evidence="2 7">5.1.1.3</ecNumber>
    </recommendedName>
</protein>
<comment type="function">
    <text evidence="7">Provides the (R)-glutamate required for cell wall biosynthesis.</text>
</comment>
<accession>A0A917D137</accession>
<feature type="active site" description="Proton donor/acceptor" evidence="7">
    <location>
        <position position="70"/>
    </location>
</feature>
<dbReference type="Proteomes" id="UP000637643">
    <property type="component" value="Unassembled WGS sequence"/>
</dbReference>
<dbReference type="Pfam" id="PF01177">
    <property type="entry name" value="Asp_Glu_race"/>
    <property type="match status" value="1"/>
</dbReference>
<evidence type="ECO:0000256" key="2">
    <source>
        <dbReference type="ARBA" id="ARBA00013090"/>
    </source>
</evidence>
<dbReference type="AlphaFoldDB" id="A0A917D137"/>
<evidence type="ECO:0000256" key="7">
    <source>
        <dbReference type="HAMAP-Rule" id="MF_00258"/>
    </source>
</evidence>
<dbReference type="NCBIfam" id="TIGR00067">
    <property type="entry name" value="glut_race"/>
    <property type="match status" value="1"/>
</dbReference>
<dbReference type="SUPFAM" id="SSF53681">
    <property type="entry name" value="Aspartate/glutamate racemase"/>
    <property type="match status" value="2"/>
</dbReference>
<evidence type="ECO:0000256" key="4">
    <source>
        <dbReference type="ARBA" id="ARBA00022984"/>
    </source>
</evidence>
<dbReference type="InterPro" id="IPR004391">
    <property type="entry name" value="Glu_race"/>
</dbReference>
<dbReference type="InterPro" id="IPR001920">
    <property type="entry name" value="Asp/Glu_race"/>
</dbReference>
<dbReference type="InterPro" id="IPR018187">
    <property type="entry name" value="Asp/Glu_racemase_AS_1"/>
</dbReference>
<dbReference type="GO" id="GO:0071555">
    <property type="term" value="P:cell wall organization"/>
    <property type="evidence" value="ECO:0007669"/>
    <property type="project" value="UniProtKB-KW"/>
</dbReference>
<comment type="caution">
    <text evidence="8">The sequence shown here is derived from an EMBL/GenBank/DDBJ whole genome shotgun (WGS) entry which is preliminary data.</text>
</comment>
<evidence type="ECO:0000313" key="9">
    <source>
        <dbReference type="Proteomes" id="UP000637643"/>
    </source>
</evidence>
<feature type="binding site" evidence="7">
    <location>
        <begin position="71"/>
        <end position="72"/>
    </location>
    <ligand>
        <name>substrate</name>
    </ligand>
</feature>
<keyword evidence="5 7" id="KW-0413">Isomerase</keyword>
<reference evidence="8" key="2">
    <citation type="submission" date="2020-09" db="EMBL/GenBank/DDBJ databases">
        <authorList>
            <person name="Sun Q."/>
            <person name="Zhou Y."/>
        </authorList>
    </citation>
    <scope>NUCLEOTIDE SEQUENCE</scope>
    <source>
        <strain evidence="8">CGMCC 1.16134</strain>
    </source>
</reference>
<comment type="pathway">
    <text evidence="7">Cell wall biogenesis; peptidoglycan biosynthesis.</text>
</comment>